<organism evidence="3 4">
    <name type="scientific">Panagrolaimus superbus</name>
    <dbReference type="NCBI Taxonomy" id="310955"/>
    <lineage>
        <taxon>Eukaryota</taxon>
        <taxon>Metazoa</taxon>
        <taxon>Ecdysozoa</taxon>
        <taxon>Nematoda</taxon>
        <taxon>Chromadorea</taxon>
        <taxon>Rhabditida</taxon>
        <taxon>Tylenchina</taxon>
        <taxon>Panagrolaimomorpha</taxon>
        <taxon>Panagrolaimoidea</taxon>
        <taxon>Panagrolaimidae</taxon>
        <taxon>Panagrolaimus</taxon>
    </lineage>
</organism>
<dbReference type="WBParaSite" id="PSU_v2.g16595.t1">
    <property type="protein sequence ID" value="PSU_v2.g16595.t1"/>
    <property type="gene ID" value="PSU_v2.g16595"/>
</dbReference>
<reference evidence="4" key="1">
    <citation type="submission" date="2022-11" db="UniProtKB">
        <authorList>
            <consortium name="WormBaseParasite"/>
        </authorList>
    </citation>
    <scope>IDENTIFICATION</scope>
</reference>
<feature type="compositionally biased region" description="Acidic residues" evidence="1">
    <location>
        <begin position="63"/>
        <end position="75"/>
    </location>
</feature>
<evidence type="ECO:0000313" key="3">
    <source>
        <dbReference type="Proteomes" id="UP000887577"/>
    </source>
</evidence>
<dbReference type="GO" id="GO:0016887">
    <property type="term" value="F:ATP hydrolysis activity"/>
    <property type="evidence" value="ECO:0007669"/>
    <property type="project" value="InterPro"/>
</dbReference>
<sequence>MQNASQEMDESLYDDGDKNDDISILESSSTDNIFVNDENDKRIPKSSNEDRSEADERQRDTVAEEEEEPINDENESIVVKQQKPIKRNPVNQLLENPPEWYYGYLSREDPESSEAQTVRICHEEYRSPTEIGHGNFLEYIKTLNVEAAALSSSQLHDLSFEEENSQKIANEEDTKVVIKKEDFSRMKVLWQFNKSFIFCNLDKHVFIVDQHAADEKGNFENYVKNAKLKRQILIKFVLFLL</sequence>
<accession>A0A914YBE0</accession>
<keyword evidence="3" id="KW-1185">Reference proteome</keyword>
<dbReference type="SUPFAM" id="SSF118116">
    <property type="entry name" value="DNA mismatch repair protein MutL"/>
    <property type="match status" value="1"/>
</dbReference>
<dbReference type="GO" id="GO:0006298">
    <property type="term" value="P:mismatch repair"/>
    <property type="evidence" value="ECO:0007669"/>
    <property type="project" value="InterPro"/>
</dbReference>
<evidence type="ECO:0000259" key="2">
    <source>
        <dbReference type="Pfam" id="PF08676"/>
    </source>
</evidence>
<proteinExistence type="predicted"/>
<feature type="domain" description="MutL C-terminal dimerisation" evidence="2">
    <location>
        <begin position="190"/>
        <end position="234"/>
    </location>
</feature>
<name>A0A914YBE0_9BILA</name>
<dbReference type="Pfam" id="PF08676">
    <property type="entry name" value="MutL_C"/>
    <property type="match status" value="1"/>
</dbReference>
<dbReference type="GO" id="GO:0005524">
    <property type="term" value="F:ATP binding"/>
    <property type="evidence" value="ECO:0007669"/>
    <property type="project" value="InterPro"/>
</dbReference>
<evidence type="ECO:0000313" key="4">
    <source>
        <dbReference type="WBParaSite" id="PSU_v2.g16595.t1"/>
    </source>
</evidence>
<dbReference type="PANTHER" id="PTHR10073">
    <property type="entry name" value="DNA MISMATCH REPAIR PROTEIN MLH, PMS, MUTL"/>
    <property type="match status" value="1"/>
</dbReference>
<dbReference type="AlphaFoldDB" id="A0A914YBE0"/>
<dbReference type="PANTHER" id="PTHR10073:SF52">
    <property type="entry name" value="MISMATCH REPAIR ENDONUCLEASE PMS2"/>
    <property type="match status" value="1"/>
</dbReference>
<dbReference type="InterPro" id="IPR037198">
    <property type="entry name" value="MutL_C_sf"/>
</dbReference>
<dbReference type="Gene3D" id="3.30.1540.20">
    <property type="entry name" value="MutL, C-terminal domain, dimerisation subdomain"/>
    <property type="match status" value="1"/>
</dbReference>
<feature type="compositionally biased region" description="Basic and acidic residues" evidence="1">
    <location>
        <begin position="38"/>
        <end position="62"/>
    </location>
</feature>
<protein>
    <submittedName>
        <fullName evidence="4">MutL C-terminal dimerisation domain-containing protein</fullName>
    </submittedName>
</protein>
<dbReference type="GO" id="GO:0140664">
    <property type="term" value="F:ATP-dependent DNA damage sensor activity"/>
    <property type="evidence" value="ECO:0007669"/>
    <property type="project" value="InterPro"/>
</dbReference>
<feature type="region of interest" description="Disordered" evidence="1">
    <location>
        <begin position="1"/>
        <end position="77"/>
    </location>
</feature>
<dbReference type="Proteomes" id="UP000887577">
    <property type="component" value="Unplaced"/>
</dbReference>
<dbReference type="InterPro" id="IPR014790">
    <property type="entry name" value="MutL_C"/>
</dbReference>
<dbReference type="InterPro" id="IPR042120">
    <property type="entry name" value="MutL_C_dimsub"/>
</dbReference>
<evidence type="ECO:0000256" key="1">
    <source>
        <dbReference type="SAM" id="MobiDB-lite"/>
    </source>
</evidence>
<dbReference type="GO" id="GO:0032389">
    <property type="term" value="C:MutLalpha complex"/>
    <property type="evidence" value="ECO:0007669"/>
    <property type="project" value="TreeGrafter"/>
</dbReference>
<dbReference type="InterPro" id="IPR038973">
    <property type="entry name" value="MutL/Mlh/Pms-like"/>
</dbReference>